<keyword evidence="3" id="KW-0812">Transmembrane</keyword>
<accession>A0A926UTA2</accession>
<feature type="compositionally biased region" description="Polar residues" evidence="2">
    <location>
        <begin position="1"/>
        <end position="19"/>
    </location>
</feature>
<evidence type="ECO:0000256" key="1">
    <source>
        <dbReference type="PROSITE-ProRule" id="PRU00473"/>
    </source>
</evidence>
<evidence type="ECO:0000313" key="6">
    <source>
        <dbReference type="Proteomes" id="UP000631421"/>
    </source>
</evidence>
<keyword evidence="6" id="KW-1185">Reference proteome</keyword>
<sequence length="182" mass="19775">MTNSPTPDKSLSKAVTNPVGQKPDRPWLRLLVRGVVLGIGAIAGIGIGLAIAIMRPEWVWQPSEINIFSKKQQFTLSADALFDSGTAKIKTDSFQLLDKVAAQLPLSTGRKIRINGHTDVASGVDALNLSYLRANAVQQYLAKLRGERTYQWMVVGYGASRPLSNSADKVSGNNRIEIVVDD</sequence>
<dbReference type="Gene3D" id="3.30.1330.60">
    <property type="entry name" value="OmpA-like domain"/>
    <property type="match status" value="1"/>
</dbReference>
<dbReference type="PROSITE" id="PS51123">
    <property type="entry name" value="OMPA_2"/>
    <property type="match status" value="1"/>
</dbReference>
<evidence type="ECO:0000256" key="3">
    <source>
        <dbReference type="SAM" id="Phobius"/>
    </source>
</evidence>
<dbReference type="Proteomes" id="UP000631421">
    <property type="component" value="Unassembled WGS sequence"/>
</dbReference>
<dbReference type="AlphaFoldDB" id="A0A926UTA2"/>
<organism evidence="5 6">
    <name type="scientific">Pseudanabaena cinerea FACHB-1277</name>
    <dbReference type="NCBI Taxonomy" id="2949581"/>
    <lineage>
        <taxon>Bacteria</taxon>
        <taxon>Bacillati</taxon>
        <taxon>Cyanobacteriota</taxon>
        <taxon>Cyanophyceae</taxon>
        <taxon>Pseudanabaenales</taxon>
        <taxon>Pseudanabaenaceae</taxon>
        <taxon>Pseudanabaena</taxon>
        <taxon>Pseudanabaena cinerea</taxon>
    </lineage>
</organism>
<feature type="domain" description="OmpA-like" evidence="4">
    <location>
        <begin position="69"/>
        <end position="182"/>
    </location>
</feature>
<dbReference type="SUPFAM" id="SSF103088">
    <property type="entry name" value="OmpA-like"/>
    <property type="match status" value="1"/>
</dbReference>
<dbReference type="RefSeq" id="WP_190350754.1">
    <property type="nucleotide sequence ID" value="NZ_JACJPY010000024.1"/>
</dbReference>
<dbReference type="PANTHER" id="PTHR30329:SF21">
    <property type="entry name" value="LIPOPROTEIN YIAD-RELATED"/>
    <property type="match status" value="1"/>
</dbReference>
<comment type="caution">
    <text evidence="5">The sequence shown here is derived from an EMBL/GenBank/DDBJ whole genome shotgun (WGS) entry which is preliminary data.</text>
</comment>
<keyword evidence="3" id="KW-1133">Transmembrane helix</keyword>
<feature type="transmembrane region" description="Helical" evidence="3">
    <location>
        <begin position="30"/>
        <end position="53"/>
    </location>
</feature>
<feature type="region of interest" description="Disordered" evidence="2">
    <location>
        <begin position="1"/>
        <end position="20"/>
    </location>
</feature>
<evidence type="ECO:0000259" key="4">
    <source>
        <dbReference type="PROSITE" id="PS51123"/>
    </source>
</evidence>
<keyword evidence="1 3" id="KW-0472">Membrane</keyword>
<evidence type="ECO:0000256" key="2">
    <source>
        <dbReference type="SAM" id="MobiDB-lite"/>
    </source>
</evidence>
<dbReference type="InterPro" id="IPR006665">
    <property type="entry name" value="OmpA-like"/>
</dbReference>
<protein>
    <submittedName>
        <fullName evidence="5">OmpA family protein</fullName>
    </submittedName>
</protein>
<name>A0A926UTA2_9CYAN</name>
<dbReference type="EMBL" id="JACJPY010000024">
    <property type="protein sequence ID" value="MBD2150391.1"/>
    <property type="molecule type" value="Genomic_DNA"/>
</dbReference>
<reference evidence="5 6" key="1">
    <citation type="journal article" date="2015" name="ISME J.">
        <title>Draft Genome Sequence of Streptomyces incarnatus NRRL8089, which Produces the Nucleoside Antibiotic Sinefungin.</title>
        <authorList>
            <person name="Oshima K."/>
            <person name="Hattori M."/>
            <person name="Shimizu H."/>
            <person name="Fukuda K."/>
            <person name="Nemoto M."/>
            <person name="Inagaki K."/>
            <person name="Tamura T."/>
        </authorList>
    </citation>
    <scope>NUCLEOTIDE SEQUENCE [LARGE SCALE GENOMIC DNA]</scope>
    <source>
        <strain evidence="5 6">FACHB-1277</strain>
    </source>
</reference>
<proteinExistence type="predicted"/>
<dbReference type="PANTHER" id="PTHR30329">
    <property type="entry name" value="STATOR ELEMENT OF FLAGELLAR MOTOR COMPLEX"/>
    <property type="match status" value="1"/>
</dbReference>
<evidence type="ECO:0000313" key="5">
    <source>
        <dbReference type="EMBL" id="MBD2150391.1"/>
    </source>
</evidence>
<dbReference type="GO" id="GO:0016020">
    <property type="term" value="C:membrane"/>
    <property type="evidence" value="ECO:0007669"/>
    <property type="project" value="UniProtKB-UniRule"/>
</dbReference>
<dbReference type="InterPro" id="IPR050330">
    <property type="entry name" value="Bact_OuterMem_StrucFunc"/>
</dbReference>
<dbReference type="CDD" id="cd07185">
    <property type="entry name" value="OmpA_C-like"/>
    <property type="match status" value="1"/>
</dbReference>
<dbReference type="Pfam" id="PF00691">
    <property type="entry name" value="OmpA"/>
    <property type="match status" value="1"/>
</dbReference>
<gene>
    <name evidence="5" type="ORF">H6F44_09710</name>
</gene>
<dbReference type="InterPro" id="IPR036737">
    <property type="entry name" value="OmpA-like_sf"/>
</dbReference>